<sequence length="273" mass="29523">MPSRSAIVLQTVLHAARPLVRLLLRNGVAYPAFAAALKSVFLDVARDELRREGAKATDSALSLRSGVHRRDVRTLTQAQGMASPAEDEAPMNMAAQVVARWLATPDCLDDAGLPRPLPRAGEAPSFEALVAAISTDVRPRAVLDELARLGMAEVDGDAVRLLAPGFVPHQGFAEMAFFMQHNLHDHAAAAVANLADQSNYLEQAVFVDDLSAASAQQLHATAAKAWRQAFKAVMHEAQALHDHDRQSLPAAERGHRARFGTYFFTTDHDDPAS</sequence>
<dbReference type="EMBL" id="CP060790">
    <property type="protein sequence ID" value="QNP59264.1"/>
    <property type="molecule type" value="Genomic_DNA"/>
</dbReference>
<organism evidence="1 2">
    <name type="scientific">Paenacidovorax monticola</name>
    <dbReference type="NCBI Taxonomy" id="1926868"/>
    <lineage>
        <taxon>Bacteria</taxon>
        <taxon>Pseudomonadati</taxon>
        <taxon>Pseudomonadota</taxon>
        <taxon>Betaproteobacteria</taxon>
        <taxon>Burkholderiales</taxon>
        <taxon>Comamonadaceae</taxon>
        <taxon>Paenacidovorax</taxon>
    </lineage>
</organism>
<evidence type="ECO:0000313" key="2">
    <source>
        <dbReference type="Proteomes" id="UP000516057"/>
    </source>
</evidence>
<reference evidence="1 2" key="1">
    <citation type="submission" date="2020-08" db="EMBL/GenBank/DDBJ databases">
        <title>Genome sequence of Acidovorax monticola KACC 19171T.</title>
        <authorList>
            <person name="Hyun D.-W."/>
            <person name="Bae J.-W."/>
        </authorList>
    </citation>
    <scope>NUCLEOTIDE SEQUENCE [LARGE SCALE GENOMIC DNA]</scope>
    <source>
        <strain evidence="1 2">KACC 19171</strain>
    </source>
</reference>
<accession>A0A7H0HFE8</accession>
<dbReference type="RefSeq" id="WP_187736249.1">
    <property type="nucleotide sequence ID" value="NZ_CP060790.1"/>
</dbReference>
<dbReference type="AlphaFoldDB" id="A0A7H0HFE8"/>
<dbReference type="Pfam" id="PF20112">
    <property type="entry name" value="DUF6502"/>
    <property type="match status" value="1"/>
</dbReference>
<protein>
    <submittedName>
        <fullName evidence="1">Uncharacterized protein</fullName>
    </submittedName>
</protein>
<name>A0A7H0HFE8_9BURK</name>
<proteinExistence type="predicted"/>
<gene>
    <name evidence="1" type="ORF">H9L24_20995</name>
</gene>
<keyword evidence="2" id="KW-1185">Reference proteome</keyword>
<dbReference type="Proteomes" id="UP000516057">
    <property type="component" value="Chromosome"/>
</dbReference>
<dbReference type="InterPro" id="IPR045445">
    <property type="entry name" value="DUF6502"/>
</dbReference>
<evidence type="ECO:0000313" key="1">
    <source>
        <dbReference type="EMBL" id="QNP59264.1"/>
    </source>
</evidence>
<dbReference type="KEGG" id="amon:H9L24_20995"/>